<dbReference type="Proteomes" id="UP000249293">
    <property type="component" value="Chromosome 1"/>
</dbReference>
<evidence type="ECO:0000256" key="1">
    <source>
        <dbReference type="SAM" id="MobiDB-lite"/>
    </source>
</evidence>
<dbReference type="VEuPathDB" id="FungiDB:C5L36_0A00830"/>
<protein>
    <submittedName>
        <fullName evidence="2">Uncharacterized protein</fullName>
    </submittedName>
</protein>
<name>A0A2U9QWY6_PICKU</name>
<accession>A0A2U9QWY6</accession>
<feature type="compositionally biased region" description="Basic and acidic residues" evidence="1">
    <location>
        <begin position="1"/>
        <end position="22"/>
    </location>
</feature>
<evidence type="ECO:0000313" key="2">
    <source>
        <dbReference type="EMBL" id="AWU73475.1"/>
    </source>
</evidence>
<keyword evidence="3" id="KW-1185">Reference proteome</keyword>
<dbReference type="GeneID" id="40381185"/>
<dbReference type="EMBL" id="CP028773">
    <property type="protein sequence ID" value="AWU73475.1"/>
    <property type="molecule type" value="Genomic_DNA"/>
</dbReference>
<dbReference type="RefSeq" id="XP_029318952.1">
    <property type="nucleotide sequence ID" value="XM_029463092.1"/>
</dbReference>
<gene>
    <name evidence="2" type="ORF">C5L36_0A00830</name>
</gene>
<sequence>MTVSHAEHRRGQALDQQTERGRLHQVPNRFKLQKNIARIDTSEDPKILIRDLGLKRSSILRPTSNLLPFERLRVPSGSSTNLTQYKRYFMSNSTTHPEPSSECSLCSSLSTSPPLAGGEPRYMDRYFDYGNDRRAKNVPASESKFTYARSVSTQESRQIQFDLKLGKSDVDLRMPNPFVMETISPASSNDTNLLISSSTEICASNNIDSTHIDNSTAIINEINCSSQFKKHYYNIHRENGSLNVTLNDASDNEEEIGSAWMNPSNYNDNIKSNNDFSKETSKRTSKPFKSQHFSLKQRVQHEKASSNLRSLALFGHHPMMESMQRVKCKRQPQTAVPEVDIVATLQSMWG</sequence>
<proteinExistence type="predicted"/>
<feature type="compositionally biased region" description="Polar residues" evidence="1">
    <location>
        <begin position="261"/>
        <end position="275"/>
    </location>
</feature>
<dbReference type="KEGG" id="pkz:C5L36_0A00830"/>
<organism evidence="2 3">
    <name type="scientific">Pichia kudriavzevii</name>
    <name type="common">Yeast</name>
    <name type="synonym">Issatchenkia orientalis</name>
    <dbReference type="NCBI Taxonomy" id="4909"/>
    <lineage>
        <taxon>Eukaryota</taxon>
        <taxon>Fungi</taxon>
        <taxon>Dikarya</taxon>
        <taxon>Ascomycota</taxon>
        <taxon>Saccharomycotina</taxon>
        <taxon>Pichiomycetes</taxon>
        <taxon>Pichiales</taxon>
        <taxon>Pichiaceae</taxon>
        <taxon>Pichia</taxon>
    </lineage>
</organism>
<evidence type="ECO:0000313" key="3">
    <source>
        <dbReference type="Proteomes" id="UP000249293"/>
    </source>
</evidence>
<reference evidence="2 3" key="1">
    <citation type="submission" date="2018-06" db="EMBL/GenBank/DDBJ databases">
        <title>Population genomics shows no distinction between pathogenic Candida krusei and environmental Pichia kudriavzevii: One species, four names.</title>
        <authorList>
            <person name="Douglass A.P."/>
            <person name="Offei B."/>
            <person name="Braun-Galleani S."/>
            <person name="Coughlan A.Y."/>
            <person name="Martos A."/>
            <person name="Ortiz-Merino R.A."/>
            <person name="Byrne K.P."/>
            <person name="Wolfe K.H."/>
        </authorList>
    </citation>
    <scope>NUCLEOTIDE SEQUENCE [LARGE SCALE GENOMIC DNA]</scope>
    <source>
        <strain evidence="2 3">CBS573</strain>
    </source>
</reference>
<feature type="region of interest" description="Disordered" evidence="1">
    <location>
        <begin position="259"/>
        <end position="290"/>
    </location>
</feature>
<dbReference type="AlphaFoldDB" id="A0A2U9QWY6"/>
<feature type="region of interest" description="Disordered" evidence="1">
    <location>
        <begin position="1"/>
        <end position="25"/>
    </location>
</feature>